<reference evidence="1 2" key="1">
    <citation type="submission" date="2022-05" db="EMBL/GenBank/DDBJ databases">
        <authorList>
            <consortium name="Genoscope - CEA"/>
            <person name="William W."/>
        </authorList>
    </citation>
    <scope>NUCLEOTIDE SEQUENCE [LARGE SCALE GENOMIC DNA]</scope>
</reference>
<sequence length="193" mass="22417">MVPDINSTCKSAFYHLRNIARIRKFISLKTTETVVHAFVDSKLDYCNSLAYALPKYLLQKLQYVQNAAARLITGIRKHDHINPILMDLHWLPVNQRIQFKILLLTFKSLNGLAPVYIDEMIQRYVPNRKLRSSSAFLLKQNKWNLKSYGFRTFTVAAPFLWNSLPLEVKSSPSLNIFKSKLKTHLFNCAFNLN</sequence>
<accession>A0AAU9X6G6</accession>
<dbReference type="Proteomes" id="UP001159428">
    <property type="component" value="Unassembled WGS sequence"/>
</dbReference>
<keyword evidence="2" id="KW-1185">Reference proteome</keyword>
<name>A0AAU9X6G6_9CNID</name>
<dbReference type="AlphaFoldDB" id="A0AAU9X6G6"/>
<gene>
    <name evidence="1" type="ORF">PMEA_00018487</name>
</gene>
<proteinExistence type="predicted"/>
<dbReference type="PANTHER" id="PTHR33332">
    <property type="entry name" value="REVERSE TRANSCRIPTASE DOMAIN-CONTAINING PROTEIN"/>
    <property type="match status" value="1"/>
</dbReference>
<evidence type="ECO:0008006" key="3">
    <source>
        <dbReference type="Google" id="ProtNLM"/>
    </source>
</evidence>
<evidence type="ECO:0000313" key="2">
    <source>
        <dbReference type="Proteomes" id="UP001159428"/>
    </source>
</evidence>
<organism evidence="1 2">
    <name type="scientific">Pocillopora meandrina</name>
    <dbReference type="NCBI Taxonomy" id="46732"/>
    <lineage>
        <taxon>Eukaryota</taxon>
        <taxon>Metazoa</taxon>
        <taxon>Cnidaria</taxon>
        <taxon>Anthozoa</taxon>
        <taxon>Hexacorallia</taxon>
        <taxon>Scleractinia</taxon>
        <taxon>Astrocoeniina</taxon>
        <taxon>Pocilloporidae</taxon>
        <taxon>Pocillopora</taxon>
    </lineage>
</organism>
<dbReference type="EMBL" id="CALNXJ010000032">
    <property type="protein sequence ID" value="CAH3138535.1"/>
    <property type="molecule type" value="Genomic_DNA"/>
</dbReference>
<comment type="caution">
    <text evidence="1">The sequence shown here is derived from an EMBL/GenBank/DDBJ whole genome shotgun (WGS) entry which is preliminary data.</text>
</comment>
<protein>
    <recommendedName>
        <fullName evidence="3">Reverse transcriptase N-terminal domain-containing protein</fullName>
    </recommendedName>
</protein>
<evidence type="ECO:0000313" key="1">
    <source>
        <dbReference type="EMBL" id="CAH3138535.1"/>
    </source>
</evidence>